<dbReference type="InterPro" id="IPR016055">
    <property type="entry name" value="A-D-PHexomutase_a/b/a-I/II/III"/>
</dbReference>
<feature type="binding site" evidence="17">
    <location>
        <position position="289"/>
    </location>
    <ligand>
        <name>Mg(2+)</name>
        <dbReference type="ChEBI" id="CHEBI:18420"/>
    </ligand>
</feature>
<evidence type="ECO:0000256" key="12">
    <source>
        <dbReference type="ARBA" id="ARBA00032065"/>
    </source>
</evidence>
<dbReference type="SUPFAM" id="SSF55957">
    <property type="entry name" value="Phosphoglucomutase, C-terminal domain"/>
    <property type="match status" value="1"/>
</dbReference>
<dbReference type="GO" id="GO:0071555">
    <property type="term" value="P:cell wall organization"/>
    <property type="evidence" value="ECO:0007669"/>
    <property type="project" value="UniProtKB-KW"/>
</dbReference>
<evidence type="ECO:0000313" key="23">
    <source>
        <dbReference type="Proteomes" id="UP000266673"/>
    </source>
</evidence>
<dbReference type="Proteomes" id="UP000266673">
    <property type="component" value="Unassembled WGS sequence"/>
</dbReference>
<dbReference type="AlphaFoldDB" id="A0A397V2R8"/>
<dbReference type="FunFam" id="3.40.120.10:FF:000023">
    <property type="entry name" value="Phosphoacetylglucosamine mutase"/>
    <property type="match status" value="1"/>
</dbReference>
<evidence type="ECO:0000256" key="4">
    <source>
        <dbReference type="ARBA" id="ARBA00012731"/>
    </source>
</evidence>
<evidence type="ECO:0000259" key="19">
    <source>
        <dbReference type="Pfam" id="PF02878"/>
    </source>
</evidence>
<dbReference type="Pfam" id="PF00408">
    <property type="entry name" value="PGM_PMM_IV"/>
    <property type="match status" value="1"/>
</dbReference>
<feature type="binding site" evidence="16">
    <location>
        <position position="518"/>
    </location>
    <ligand>
        <name>substrate</name>
    </ligand>
</feature>
<comment type="function">
    <text evidence="13 14">Catalyzes the conversion of GlcNAc-6-P into GlcNAc-1-P during the synthesis of uridine diphosphate/UDP-GlcNAc, which is a biosynthetic precursor of chitin and also supplies the amino sugars for N-linked oligosaccharides of glycoproteins.</text>
</comment>
<evidence type="ECO:0000256" key="6">
    <source>
        <dbReference type="ARBA" id="ARBA00022723"/>
    </source>
</evidence>
<feature type="binding site" evidence="16">
    <location>
        <begin position="509"/>
        <end position="513"/>
    </location>
    <ligand>
        <name>substrate</name>
    </ligand>
</feature>
<dbReference type="InterPro" id="IPR049023">
    <property type="entry name" value="AMG1_II"/>
</dbReference>
<dbReference type="InterPro" id="IPR016657">
    <property type="entry name" value="PAGM"/>
</dbReference>
<evidence type="ECO:0000256" key="2">
    <source>
        <dbReference type="ARBA" id="ARBA00004865"/>
    </source>
</evidence>
<feature type="domain" description="Alpha-D-phosphohexomutase C-terminal" evidence="18">
    <location>
        <begin position="464"/>
        <end position="536"/>
    </location>
</feature>
<dbReference type="PANTHER" id="PTHR45955:SF1">
    <property type="entry name" value="PHOSPHOACETYLGLUCOSAMINE MUTASE"/>
    <property type="match status" value="1"/>
</dbReference>
<comment type="caution">
    <text evidence="22">The sequence shown here is derived from an EMBL/GenBank/DDBJ whole genome shotgun (WGS) entry which is preliminary data.</text>
</comment>
<dbReference type="CDD" id="cd03086">
    <property type="entry name" value="PGM3"/>
    <property type="match status" value="1"/>
</dbReference>
<comment type="pathway">
    <text evidence="2 14">Nucleotide-sugar biosynthesis; UDP-N-acetyl-alpha-D-glucosamine biosynthesis; N-acetyl-alpha-D-glucosamine 1-phosphate from alpha-D-glucosamine 6-phosphate (route I): step 2/2.</text>
</comment>
<evidence type="ECO:0000256" key="5">
    <source>
        <dbReference type="ARBA" id="ARBA00022553"/>
    </source>
</evidence>
<dbReference type="OrthoDB" id="1928at2759"/>
<comment type="cofactor">
    <cofactor evidence="14 17">
        <name>Mg(2+)</name>
        <dbReference type="ChEBI" id="CHEBI:18420"/>
    </cofactor>
    <text evidence="14 17">Binds 1 Mg(2+) ion per subunit.</text>
</comment>
<dbReference type="EMBL" id="QKWP01000693">
    <property type="protein sequence ID" value="RIB16211.1"/>
    <property type="molecule type" value="Genomic_DNA"/>
</dbReference>
<keyword evidence="10" id="KW-0961">Cell wall biogenesis/degradation</keyword>
<dbReference type="STRING" id="44941.A0A397V2R8"/>
<dbReference type="PROSITE" id="PS00710">
    <property type="entry name" value="PGM_PMM"/>
    <property type="match status" value="1"/>
</dbReference>
<protein>
    <recommendedName>
        <fullName evidence="4 14">Phosphoacetylglucosamine mutase</fullName>
        <shortName evidence="14">PAGM</shortName>
        <ecNumber evidence="4 14">5.4.2.3</ecNumber>
    </recommendedName>
    <alternativeName>
        <fullName evidence="12 14">Acetylglucosamine phosphomutase</fullName>
    </alternativeName>
    <alternativeName>
        <fullName evidence="11 14">N-acetylglucosamine-phosphate mutase</fullName>
    </alternativeName>
</protein>
<evidence type="ECO:0000256" key="7">
    <source>
        <dbReference type="ARBA" id="ARBA00022842"/>
    </source>
</evidence>
<feature type="domain" description="Phosphoacetylglucosamine mutase AMG1" evidence="21">
    <location>
        <begin position="214"/>
        <end position="296"/>
    </location>
</feature>
<keyword evidence="9" id="KW-0119">Carbohydrate metabolism</keyword>
<dbReference type="GO" id="GO:0006048">
    <property type="term" value="P:UDP-N-acetylglucosamine biosynthetic process"/>
    <property type="evidence" value="ECO:0007669"/>
    <property type="project" value="UniProtKB-UniRule"/>
</dbReference>
<dbReference type="InterPro" id="IPR036900">
    <property type="entry name" value="A-D-PHexomutase_C_sf"/>
</dbReference>
<organism evidence="22 23">
    <name type="scientific">Gigaspora rosea</name>
    <dbReference type="NCBI Taxonomy" id="44941"/>
    <lineage>
        <taxon>Eukaryota</taxon>
        <taxon>Fungi</taxon>
        <taxon>Fungi incertae sedis</taxon>
        <taxon>Mucoromycota</taxon>
        <taxon>Glomeromycotina</taxon>
        <taxon>Glomeromycetes</taxon>
        <taxon>Diversisporales</taxon>
        <taxon>Gigasporaceae</taxon>
        <taxon>Gigaspora</taxon>
    </lineage>
</organism>
<dbReference type="UniPathway" id="UPA00113">
    <property type="reaction ID" value="UER00530"/>
</dbReference>
<dbReference type="Pfam" id="PF02878">
    <property type="entry name" value="PGM_PMM_I"/>
    <property type="match status" value="1"/>
</dbReference>
<evidence type="ECO:0000256" key="8">
    <source>
        <dbReference type="ARBA" id="ARBA00023235"/>
    </source>
</evidence>
<reference evidence="22 23" key="1">
    <citation type="submission" date="2018-06" db="EMBL/GenBank/DDBJ databases">
        <title>Comparative genomics reveals the genomic features of Rhizophagus irregularis, R. cerebriforme, R. diaphanum and Gigaspora rosea, and their symbiotic lifestyle signature.</title>
        <authorList>
            <person name="Morin E."/>
            <person name="San Clemente H."/>
            <person name="Chen E.C.H."/>
            <person name="De La Providencia I."/>
            <person name="Hainaut M."/>
            <person name="Kuo A."/>
            <person name="Kohler A."/>
            <person name="Murat C."/>
            <person name="Tang N."/>
            <person name="Roy S."/>
            <person name="Loubradou J."/>
            <person name="Henrissat B."/>
            <person name="Grigoriev I.V."/>
            <person name="Corradi N."/>
            <person name="Roux C."/>
            <person name="Martin F.M."/>
        </authorList>
    </citation>
    <scope>NUCLEOTIDE SEQUENCE [LARGE SCALE GENOMIC DNA]</scope>
    <source>
        <strain evidence="22 23">DAOM 194757</strain>
    </source>
</reference>
<evidence type="ECO:0000256" key="17">
    <source>
        <dbReference type="PIRSR" id="PIRSR016408-3"/>
    </source>
</evidence>
<accession>A0A397V2R8</accession>
<dbReference type="Pfam" id="PF21405">
    <property type="entry name" value="AMG1_II"/>
    <property type="match status" value="1"/>
</dbReference>
<dbReference type="InterPro" id="IPR005844">
    <property type="entry name" value="A-D-PHexomutase_a/b/a-I"/>
</dbReference>
<evidence type="ECO:0000259" key="21">
    <source>
        <dbReference type="Pfam" id="PF21405"/>
    </source>
</evidence>
<evidence type="ECO:0000256" key="9">
    <source>
        <dbReference type="ARBA" id="ARBA00023277"/>
    </source>
</evidence>
<feature type="active site" description="Phosphoserine intermediate" evidence="15">
    <location>
        <position position="69"/>
    </location>
</feature>
<feature type="binding site" description="via phosphate group" evidence="17">
    <location>
        <position position="69"/>
    </location>
    <ligand>
        <name>Mg(2+)</name>
        <dbReference type="ChEBI" id="CHEBI:18420"/>
    </ligand>
</feature>
<dbReference type="GO" id="GO:0000287">
    <property type="term" value="F:magnesium ion binding"/>
    <property type="evidence" value="ECO:0007669"/>
    <property type="project" value="InterPro"/>
</dbReference>
<gene>
    <name evidence="22" type="ORF">C2G38_2190598</name>
</gene>
<feature type="binding site" evidence="17">
    <location>
        <position position="293"/>
    </location>
    <ligand>
        <name>Mg(2+)</name>
        <dbReference type="ChEBI" id="CHEBI:18420"/>
    </ligand>
</feature>
<dbReference type="Gene3D" id="3.30.310.50">
    <property type="entry name" value="Alpha-D-phosphohexomutase, C-terminal domain"/>
    <property type="match status" value="1"/>
</dbReference>
<dbReference type="SUPFAM" id="SSF53738">
    <property type="entry name" value="Phosphoglucomutase, first 3 domains"/>
    <property type="match status" value="4"/>
</dbReference>
<keyword evidence="7 14" id="KW-0460">Magnesium</keyword>
<keyword evidence="6 14" id="KW-0479">Metal-binding</keyword>
<dbReference type="InterPro" id="IPR005843">
    <property type="entry name" value="A-D-PHexomutase_C"/>
</dbReference>
<feature type="domain" description="Phosphoacetylglucosamine mutase AMG1" evidence="20">
    <location>
        <begin position="311"/>
        <end position="448"/>
    </location>
</feature>
<evidence type="ECO:0000259" key="18">
    <source>
        <dbReference type="Pfam" id="PF00408"/>
    </source>
</evidence>
<feature type="binding site" evidence="17">
    <location>
        <position position="291"/>
    </location>
    <ligand>
        <name>Mg(2+)</name>
        <dbReference type="ChEBI" id="CHEBI:18420"/>
    </ligand>
</feature>
<evidence type="ECO:0000256" key="11">
    <source>
        <dbReference type="ARBA" id="ARBA00031926"/>
    </source>
</evidence>
<evidence type="ECO:0000256" key="14">
    <source>
        <dbReference type="PIRNR" id="PIRNR016408"/>
    </source>
</evidence>
<evidence type="ECO:0000256" key="16">
    <source>
        <dbReference type="PIRSR" id="PIRSR016408-2"/>
    </source>
</evidence>
<feature type="domain" description="Alpha-D-phosphohexomutase alpha/beta/alpha" evidence="19">
    <location>
        <begin position="62"/>
        <end position="91"/>
    </location>
</feature>
<dbReference type="PANTHER" id="PTHR45955">
    <property type="entry name" value="PHOSPHOACETYLGLUCOSAMINE MUTASE"/>
    <property type="match status" value="1"/>
</dbReference>
<dbReference type="InterPro" id="IPR049022">
    <property type="entry name" value="AMG1_III"/>
</dbReference>
<name>A0A397V2R8_9GLOM</name>
<evidence type="ECO:0000256" key="10">
    <source>
        <dbReference type="ARBA" id="ARBA00023316"/>
    </source>
</evidence>
<evidence type="ECO:0000256" key="13">
    <source>
        <dbReference type="ARBA" id="ARBA00059527"/>
    </source>
</evidence>
<dbReference type="Pfam" id="PF21404">
    <property type="entry name" value="AMG1_III"/>
    <property type="match status" value="1"/>
</dbReference>
<dbReference type="GO" id="GO:0004610">
    <property type="term" value="F:phosphoacetylglucosamine mutase activity"/>
    <property type="evidence" value="ECO:0007669"/>
    <property type="project" value="UniProtKB-UniRule"/>
</dbReference>
<dbReference type="Gene3D" id="3.40.120.10">
    <property type="entry name" value="Alpha-D-Glucose-1,6-Bisphosphate, subunit A, domain 3"/>
    <property type="match status" value="2"/>
</dbReference>
<evidence type="ECO:0000256" key="15">
    <source>
        <dbReference type="PIRSR" id="PIRSR016408-1"/>
    </source>
</evidence>
<sequence>MAQTIDYDKIKKASAKYPKLKEINYTYGTAGFRMKAEYLESVIFRVGILGGLRSKKLNSKVIGIMITASHNPEADNGVKLVDPSGEMLEQQWEGYATQLANAQSDDDLIAVIKSIVSENGIDESKEASIVYARDTRPSGPKLVAALEEGIKAINVVGGNLGVKTTPQLHYFTYYLNYCEKPTEGSYEELADKLYYQKFAEAFHKAVGDNPCLSPITIDAANGVGAPKLKELAEWIDKINNNVFEVEIINDDIKSQGKLNFNCGADYVKSGQKIPTGAPLSVGDRAASLDGDADRIVFYYLNDYDGTFRLLDGDKIAALAAGFIIELVKTAGLDINVGVVQTAYANGSSRAYLEKELKVPVACVSTGVKHLHHKAQEYDVGVYFEANGHGTVLFSPNALNKINSAEKRTAEQEKAIKKLQALTELINQTVGDALSDLLFVEAILINRQWTFHQWDSAYTDLPNRLVKVVVENRQIFKTTNAEQTLVEPKGLQEKIDKLVAQYKDGRSFVRPSGTEDVVRVYAEASTRKDCDELAFKVAGLVYDEAGGTGGRPSEFL</sequence>
<dbReference type="EC" id="5.4.2.3" evidence="4 14"/>
<dbReference type="InterPro" id="IPR016066">
    <property type="entry name" value="A-D-PHexomutase_CS"/>
</dbReference>
<feature type="binding site" evidence="16">
    <location>
        <begin position="384"/>
        <end position="386"/>
    </location>
    <ligand>
        <name>substrate</name>
    </ligand>
</feature>
<proteinExistence type="inferred from homology"/>
<dbReference type="PIRSF" id="PIRSF016408">
    <property type="entry name" value="PAGM"/>
    <property type="match status" value="1"/>
</dbReference>
<keyword evidence="8 14" id="KW-0413">Isomerase</keyword>
<comment type="similarity">
    <text evidence="3 14">Belongs to the phosphohexose mutase family.</text>
</comment>
<dbReference type="FunFam" id="3.40.120.10:FF:000013">
    <property type="entry name" value="Phosphoacetylglucosamine mutase"/>
    <property type="match status" value="1"/>
</dbReference>
<dbReference type="FunFam" id="3.30.310.50:FF:000003">
    <property type="entry name" value="Phosphoacetylglucosamine mutase"/>
    <property type="match status" value="1"/>
</dbReference>
<keyword evidence="5" id="KW-0597">Phosphoprotein</keyword>
<comment type="catalytic activity">
    <reaction evidence="1 14">
        <text>N-acetyl-alpha-D-glucosamine 1-phosphate = N-acetyl-D-glucosamine 6-phosphate</text>
        <dbReference type="Rhea" id="RHEA:23804"/>
        <dbReference type="ChEBI" id="CHEBI:57513"/>
        <dbReference type="ChEBI" id="CHEBI:57776"/>
        <dbReference type="EC" id="5.4.2.3"/>
    </reaction>
</comment>
<evidence type="ECO:0000256" key="1">
    <source>
        <dbReference type="ARBA" id="ARBA00000558"/>
    </source>
</evidence>
<evidence type="ECO:0000313" key="22">
    <source>
        <dbReference type="EMBL" id="RIB16211.1"/>
    </source>
</evidence>
<dbReference type="GO" id="GO:0005975">
    <property type="term" value="P:carbohydrate metabolic process"/>
    <property type="evidence" value="ECO:0007669"/>
    <property type="project" value="InterPro"/>
</dbReference>
<evidence type="ECO:0000256" key="3">
    <source>
        <dbReference type="ARBA" id="ARBA00010231"/>
    </source>
</evidence>
<keyword evidence="23" id="KW-1185">Reference proteome</keyword>
<evidence type="ECO:0000259" key="20">
    <source>
        <dbReference type="Pfam" id="PF21404"/>
    </source>
</evidence>